<dbReference type="OrthoDB" id="5309037at2759"/>
<accession>A0A6A6W2L0</accession>
<reference evidence="1" key="1">
    <citation type="journal article" date="2020" name="Stud. Mycol.">
        <title>101 Dothideomycetes genomes: a test case for predicting lifestyles and emergence of pathogens.</title>
        <authorList>
            <person name="Haridas S."/>
            <person name="Albert R."/>
            <person name="Binder M."/>
            <person name="Bloem J."/>
            <person name="Labutti K."/>
            <person name="Salamov A."/>
            <person name="Andreopoulos B."/>
            <person name="Baker S."/>
            <person name="Barry K."/>
            <person name="Bills G."/>
            <person name="Bluhm B."/>
            <person name="Cannon C."/>
            <person name="Castanera R."/>
            <person name="Culley D."/>
            <person name="Daum C."/>
            <person name="Ezra D."/>
            <person name="Gonzalez J."/>
            <person name="Henrissat B."/>
            <person name="Kuo A."/>
            <person name="Liang C."/>
            <person name="Lipzen A."/>
            <person name="Lutzoni F."/>
            <person name="Magnuson J."/>
            <person name="Mondo S."/>
            <person name="Nolan M."/>
            <person name="Ohm R."/>
            <person name="Pangilinan J."/>
            <person name="Park H.-J."/>
            <person name="Ramirez L."/>
            <person name="Alfaro M."/>
            <person name="Sun H."/>
            <person name="Tritt A."/>
            <person name="Yoshinaga Y."/>
            <person name="Zwiers L.-H."/>
            <person name="Turgeon B."/>
            <person name="Goodwin S."/>
            <person name="Spatafora J."/>
            <person name="Crous P."/>
            <person name="Grigoriev I."/>
        </authorList>
    </citation>
    <scope>NUCLEOTIDE SEQUENCE</scope>
    <source>
        <strain evidence="1">CBS 121739</strain>
    </source>
</reference>
<protein>
    <submittedName>
        <fullName evidence="1">Uncharacterized protein</fullName>
    </submittedName>
</protein>
<dbReference type="AlphaFoldDB" id="A0A6A6W2L0"/>
<proteinExistence type="predicted"/>
<gene>
    <name evidence="1" type="ORF">EJ05DRAFT_127937</name>
</gene>
<dbReference type="RefSeq" id="XP_033597712.1">
    <property type="nucleotide sequence ID" value="XM_033739130.1"/>
</dbReference>
<dbReference type="GeneID" id="54480184"/>
<organism evidence="1 2">
    <name type="scientific">Pseudovirgaria hyperparasitica</name>
    <dbReference type="NCBI Taxonomy" id="470096"/>
    <lineage>
        <taxon>Eukaryota</taxon>
        <taxon>Fungi</taxon>
        <taxon>Dikarya</taxon>
        <taxon>Ascomycota</taxon>
        <taxon>Pezizomycotina</taxon>
        <taxon>Dothideomycetes</taxon>
        <taxon>Dothideomycetes incertae sedis</taxon>
        <taxon>Acrospermales</taxon>
        <taxon>Acrospermaceae</taxon>
        <taxon>Pseudovirgaria</taxon>
    </lineage>
</organism>
<dbReference type="PANTHER" id="PTHR42354:SF1">
    <property type="entry name" value="C2H2-TYPE DOMAIN-CONTAINING PROTEIN"/>
    <property type="match status" value="1"/>
</dbReference>
<evidence type="ECO:0000313" key="2">
    <source>
        <dbReference type="Proteomes" id="UP000799437"/>
    </source>
</evidence>
<dbReference type="PANTHER" id="PTHR42354">
    <property type="entry name" value="C2H2-TYPE DOMAIN-CONTAINING PROTEIN"/>
    <property type="match status" value="1"/>
</dbReference>
<evidence type="ECO:0000313" key="1">
    <source>
        <dbReference type="EMBL" id="KAF2755261.1"/>
    </source>
</evidence>
<dbReference type="EMBL" id="ML996578">
    <property type="protein sequence ID" value="KAF2755261.1"/>
    <property type="molecule type" value="Genomic_DNA"/>
</dbReference>
<sequence>MSVVSISTLQDALPEPGPSLSVLIASLADAFACAADLYRALREREEGGWKEIERIKRLPHREERVIERIEIRPLDGAGREKRDSALGDADEESIHESAVLVRKELDHGTREVGQQYAVGDAQAHTQIQAEIIALQQITIDIYANFFGRYGKERPIAQHIAMLMSRVRNTRMRAVEALTNQYHRMYIPPPQIPAPVIHTRDLSPVLDPPRLHASSLRSASEDTQIVQVQRQRSVRGQVMRKESDMITTMSGPTSIISNVNRHNLFCLYAIDLQDHKSQPLADAFFPEGDGRCPYCSLYIRSSAGKSWEVFKDSDVRGKERKFHIDSRFVVKSHREGGGFACVLCSQRREADTVTEDILSLIDHVWVDHTAEEYAKEIDIKEVV</sequence>
<keyword evidence="2" id="KW-1185">Reference proteome</keyword>
<name>A0A6A6W2L0_9PEZI</name>
<dbReference type="Proteomes" id="UP000799437">
    <property type="component" value="Unassembled WGS sequence"/>
</dbReference>